<dbReference type="InterPro" id="IPR007312">
    <property type="entry name" value="Phosphoesterase"/>
</dbReference>
<evidence type="ECO:0000256" key="1">
    <source>
        <dbReference type="ARBA" id="ARBA00000032"/>
    </source>
</evidence>
<comment type="catalytic activity">
    <reaction evidence="1">
        <text>a phosphate monoester + H2O = an alcohol + phosphate</text>
        <dbReference type="Rhea" id="RHEA:15017"/>
        <dbReference type="ChEBI" id="CHEBI:15377"/>
        <dbReference type="ChEBI" id="CHEBI:30879"/>
        <dbReference type="ChEBI" id="CHEBI:43474"/>
        <dbReference type="ChEBI" id="CHEBI:67140"/>
        <dbReference type="EC" id="3.1.3.2"/>
    </reaction>
</comment>
<dbReference type="PANTHER" id="PTHR31956">
    <property type="entry name" value="NON-SPECIFIC PHOSPHOLIPASE C4-RELATED"/>
    <property type="match status" value="1"/>
</dbReference>
<dbReference type="GO" id="GO:0003993">
    <property type="term" value="F:acid phosphatase activity"/>
    <property type="evidence" value="ECO:0007669"/>
    <property type="project" value="UniProtKB-EC"/>
</dbReference>
<dbReference type="EC" id="3.1.3.2" evidence="2"/>
<evidence type="ECO:0000256" key="2">
    <source>
        <dbReference type="ARBA" id="ARBA00012646"/>
    </source>
</evidence>
<proteinExistence type="predicted"/>
<keyword evidence="5" id="KW-1185">Reference proteome</keyword>
<dbReference type="InterPro" id="IPR017850">
    <property type="entry name" value="Alkaline_phosphatase_core_sf"/>
</dbReference>
<evidence type="ECO:0000313" key="5">
    <source>
        <dbReference type="Proteomes" id="UP001148312"/>
    </source>
</evidence>
<dbReference type="GO" id="GO:0009395">
    <property type="term" value="P:phospholipid catabolic process"/>
    <property type="evidence" value="ECO:0007669"/>
    <property type="project" value="TreeGrafter"/>
</dbReference>
<name>A0A9W9WL14_9EURO</name>
<dbReference type="RefSeq" id="XP_056785937.1">
    <property type="nucleotide sequence ID" value="XM_056938560.1"/>
</dbReference>
<dbReference type="AlphaFoldDB" id="A0A9W9WL14"/>
<gene>
    <name evidence="4" type="ORF">N7539_008965</name>
</gene>
<comment type="caution">
    <text evidence="4">The sequence shown here is derived from an EMBL/GenBank/DDBJ whole genome shotgun (WGS) entry which is preliminary data.</text>
</comment>
<accession>A0A9W9WL14</accession>
<evidence type="ECO:0000313" key="4">
    <source>
        <dbReference type="EMBL" id="KAJ5469347.1"/>
    </source>
</evidence>
<evidence type="ECO:0000256" key="3">
    <source>
        <dbReference type="ARBA" id="ARBA00022801"/>
    </source>
</evidence>
<reference evidence="4" key="1">
    <citation type="submission" date="2022-12" db="EMBL/GenBank/DDBJ databases">
        <authorList>
            <person name="Petersen C."/>
        </authorList>
    </citation>
    <scope>NUCLEOTIDE SEQUENCE</scope>
    <source>
        <strain evidence="4">IBT 30728</strain>
    </source>
</reference>
<dbReference type="EMBL" id="JAPWDQ010000015">
    <property type="protein sequence ID" value="KAJ5469347.1"/>
    <property type="molecule type" value="Genomic_DNA"/>
</dbReference>
<dbReference type="FunFam" id="3.40.720.10:FF:000043">
    <property type="entry name" value="Acid phosphatase PHOa"/>
    <property type="match status" value="1"/>
</dbReference>
<dbReference type="Pfam" id="PF04185">
    <property type="entry name" value="Phosphoesterase"/>
    <property type="match status" value="1"/>
</dbReference>
<dbReference type="Proteomes" id="UP001148312">
    <property type="component" value="Unassembled WGS sequence"/>
</dbReference>
<dbReference type="GeneID" id="81628810"/>
<protein>
    <recommendedName>
        <fullName evidence="2">acid phosphatase</fullName>
        <ecNumber evidence="2">3.1.3.2</ecNumber>
    </recommendedName>
</protein>
<reference evidence="4" key="2">
    <citation type="journal article" date="2023" name="IMA Fungus">
        <title>Comparative genomic study of the Penicillium genus elucidates a diverse pangenome and 15 lateral gene transfer events.</title>
        <authorList>
            <person name="Petersen C."/>
            <person name="Sorensen T."/>
            <person name="Nielsen M.R."/>
            <person name="Sondergaard T.E."/>
            <person name="Sorensen J.L."/>
            <person name="Fitzpatrick D.A."/>
            <person name="Frisvad J.C."/>
            <person name="Nielsen K.L."/>
        </authorList>
    </citation>
    <scope>NUCLEOTIDE SEQUENCE</scope>
    <source>
        <strain evidence="4">IBT 30728</strain>
    </source>
</reference>
<dbReference type="PANTHER" id="PTHR31956:SF23">
    <property type="entry name" value="PHOSPHATASE, PUTATIVE (AFU_ORTHOLOGUE AFUA_4G03660)-RELATED"/>
    <property type="match status" value="1"/>
</dbReference>
<sequence length="586" mass="65398">MDPDLSMLRLPMHTSVGDLGHHLPIDHPAIEHCTRRNVHPGTPANLHLHCGPSADPLANIPPVKLLRSHGQRRDSTFQSLPSLACLTPSKTAWCLKNWTRSRPLTSEADLRCNVPRFHDESPSVWAESVALKGRDGRPRIHLPKRWRGEDRYDVPGRTEKRALLSIMFTKQSLFAFASCLALAAADTSSVQYSTAAEIEAARESVLPFSPVSNVKGAAFNRLVNIWIENTDFDTTAADANFQALAKEGILLTNYYAVTHPSEPNYCASAAGDDFGMDNDAWHQVPANVSTIADLFDTKRISWGEYQEDMPYAGYQGFRYPASGPNSYVRKHNPLVLFDSVTNDAVRPRQIKNFTTFYEDIEHHRLPQHMFITPNMTNDAHDTNVQVAGNFLHNFMTPLLRNDYFTKDTLILLTFDETASYKQSNRVYSILLGGAVPKHLKGTQDDTFYTHYSVIASLSANWGLPSLGRWDCGANLFKLVADKTGYVNWEVDIQTIDANDYFNQTSPGPLSDGSHTHFVAEWPVPTTEERCSAGHGILHAVKKTYKGLKPTYNYTSPVPYSVPAGINLGVKYTRTQKHGHVESGITN</sequence>
<keyword evidence="3" id="KW-0378">Hydrolase</keyword>
<organism evidence="4 5">
    <name type="scientific">Penicillium diatomitis</name>
    <dbReference type="NCBI Taxonomy" id="2819901"/>
    <lineage>
        <taxon>Eukaryota</taxon>
        <taxon>Fungi</taxon>
        <taxon>Dikarya</taxon>
        <taxon>Ascomycota</taxon>
        <taxon>Pezizomycotina</taxon>
        <taxon>Eurotiomycetes</taxon>
        <taxon>Eurotiomycetidae</taxon>
        <taxon>Eurotiales</taxon>
        <taxon>Aspergillaceae</taxon>
        <taxon>Penicillium</taxon>
    </lineage>
</organism>
<dbReference type="Gene3D" id="3.40.720.10">
    <property type="entry name" value="Alkaline Phosphatase, subunit A"/>
    <property type="match status" value="1"/>
</dbReference>